<feature type="compositionally biased region" description="Polar residues" evidence="1">
    <location>
        <begin position="99"/>
        <end position="118"/>
    </location>
</feature>
<sequence>MPALVPPVHHLQRCHRPQPSYRCRHQPRHLWLPHHLRMRVIAALPLPNRGPLLQRAPLSSRVKFLEQTSCGENKPAETGAPRSTCVLLLEFRSTHDSDFNSSNCQTSGQHLPNTNYQLKKTKVEKKSKKRNRKWTP</sequence>
<feature type="region of interest" description="Disordered" evidence="1">
    <location>
        <begin position="99"/>
        <end position="136"/>
    </location>
</feature>
<organism evidence="2 3">
    <name type="scientific">Apolygus lucorum</name>
    <name type="common">Small green plant bug</name>
    <name type="synonym">Lygocoris lucorum</name>
    <dbReference type="NCBI Taxonomy" id="248454"/>
    <lineage>
        <taxon>Eukaryota</taxon>
        <taxon>Metazoa</taxon>
        <taxon>Ecdysozoa</taxon>
        <taxon>Arthropoda</taxon>
        <taxon>Hexapoda</taxon>
        <taxon>Insecta</taxon>
        <taxon>Pterygota</taxon>
        <taxon>Neoptera</taxon>
        <taxon>Paraneoptera</taxon>
        <taxon>Hemiptera</taxon>
        <taxon>Heteroptera</taxon>
        <taxon>Panheteroptera</taxon>
        <taxon>Cimicomorpha</taxon>
        <taxon>Miridae</taxon>
        <taxon>Mirini</taxon>
        <taxon>Apolygus</taxon>
    </lineage>
</organism>
<evidence type="ECO:0000313" key="2">
    <source>
        <dbReference type="EMBL" id="KAF6214207.1"/>
    </source>
</evidence>
<accession>A0A8S9XZ57</accession>
<dbReference type="AlphaFoldDB" id="A0A8S9XZ57"/>
<feature type="compositionally biased region" description="Basic residues" evidence="1">
    <location>
        <begin position="119"/>
        <end position="136"/>
    </location>
</feature>
<keyword evidence="3" id="KW-1185">Reference proteome</keyword>
<protein>
    <submittedName>
        <fullName evidence="2">Uncharacterized protein</fullName>
    </submittedName>
</protein>
<evidence type="ECO:0000313" key="3">
    <source>
        <dbReference type="Proteomes" id="UP000466442"/>
    </source>
</evidence>
<gene>
    <name evidence="2" type="ORF">GE061_008946</name>
</gene>
<reference evidence="2" key="1">
    <citation type="journal article" date="2021" name="Mol. Ecol. Resour.">
        <title>Apolygus lucorum genome provides insights into omnivorousness and mesophyll feeding.</title>
        <authorList>
            <person name="Liu Y."/>
            <person name="Liu H."/>
            <person name="Wang H."/>
            <person name="Huang T."/>
            <person name="Liu B."/>
            <person name="Yang B."/>
            <person name="Yin L."/>
            <person name="Li B."/>
            <person name="Zhang Y."/>
            <person name="Zhang S."/>
            <person name="Jiang F."/>
            <person name="Zhang X."/>
            <person name="Ren Y."/>
            <person name="Wang B."/>
            <person name="Wang S."/>
            <person name="Lu Y."/>
            <person name="Wu K."/>
            <person name="Fan W."/>
            <person name="Wang G."/>
        </authorList>
    </citation>
    <scope>NUCLEOTIDE SEQUENCE</scope>
    <source>
        <strain evidence="2">12Hb</strain>
    </source>
</reference>
<comment type="caution">
    <text evidence="2">The sequence shown here is derived from an EMBL/GenBank/DDBJ whole genome shotgun (WGS) entry which is preliminary data.</text>
</comment>
<name>A0A8S9XZ57_APOLU</name>
<evidence type="ECO:0000256" key="1">
    <source>
        <dbReference type="SAM" id="MobiDB-lite"/>
    </source>
</evidence>
<dbReference type="Proteomes" id="UP000466442">
    <property type="component" value="Unassembled WGS sequence"/>
</dbReference>
<proteinExistence type="predicted"/>
<dbReference type="EMBL" id="WIXP02000002">
    <property type="protein sequence ID" value="KAF6214207.1"/>
    <property type="molecule type" value="Genomic_DNA"/>
</dbReference>